<reference evidence="4" key="1">
    <citation type="submission" date="2022-11" db="EMBL/GenBank/DDBJ databases">
        <title>Chromosomal genome sequence assembly and mating type (MAT) locus characterization of the leprose asexual lichenized fungus Lepraria neglecta (Nyl.) Erichsen.</title>
        <authorList>
            <person name="Allen J.L."/>
            <person name="Pfeffer B."/>
        </authorList>
    </citation>
    <scope>NUCLEOTIDE SEQUENCE</scope>
    <source>
        <strain evidence="4">Allen 5258</strain>
    </source>
</reference>
<dbReference type="EMBL" id="JASNWA010000009">
    <property type="protein sequence ID" value="KAK3169608.1"/>
    <property type="molecule type" value="Genomic_DNA"/>
</dbReference>
<dbReference type="Proteomes" id="UP001276659">
    <property type="component" value="Unassembled WGS sequence"/>
</dbReference>
<feature type="domain" description="Retrovirus-related Pol polyprotein from transposon TNT 1-94-like beta-barrel" evidence="2">
    <location>
        <begin position="584"/>
        <end position="655"/>
    </location>
</feature>
<proteinExistence type="predicted"/>
<name>A0AAD9Z2V5_9LECA</name>
<feature type="region of interest" description="Disordered" evidence="1">
    <location>
        <begin position="119"/>
        <end position="140"/>
    </location>
</feature>
<organism evidence="4 5">
    <name type="scientific">Lepraria neglecta</name>
    <dbReference type="NCBI Taxonomy" id="209136"/>
    <lineage>
        <taxon>Eukaryota</taxon>
        <taxon>Fungi</taxon>
        <taxon>Dikarya</taxon>
        <taxon>Ascomycota</taxon>
        <taxon>Pezizomycotina</taxon>
        <taxon>Lecanoromycetes</taxon>
        <taxon>OSLEUM clade</taxon>
        <taxon>Lecanoromycetidae</taxon>
        <taxon>Lecanorales</taxon>
        <taxon>Lecanorineae</taxon>
        <taxon>Stereocaulaceae</taxon>
        <taxon>Lepraria</taxon>
    </lineage>
</organism>
<dbReference type="InterPro" id="IPR054289">
    <property type="entry name" value="DUF7025"/>
</dbReference>
<feature type="domain" description="DUF7025" evidence="3">
    <location>
        <begin position="276"/>
        <end position="374"/>
    </location>
</feature>
<dbReference type="Pfam" id="PF22942">
    <property type="entry name" value="DUF7025"/>
    <property type="match status" value="1"/>
</dbReference>
<accession>A0AAD9Z2V5</accession>
<evidence type="ECO:0000313" key="4">
    <source>
        <dbReference type="EMBL" id="KAK3169608.1"/>
    </source>
</evidence>
<protein>
    <submittedName>
        <fullName evidence="4">Uncharacterized protein</fullName>
    </submittedName>
</protein>
<dbReference type="InterPro" id="IPR054722">
    <property type="entry name" value="PolX-like_BBD"/>
</dbReference>
<comment type="caution">
    <text evidence="4">The sequence shown here is derived from an EMBL/GenBank/DDBJ whole genome shotgun (WGS) entry which is preliminary data.</text>
</comment>
<evidence type="ECO:0000259" key="3">
    <source>
        <dbReference type="Pfam" id="PF22942"/>
    </source>
</evidence>
<dbReference type="AlphaFoldDB" id="A0AAD9Z2V5"/>
<evidence type="ECO:0000313" key="5">
    <source>
        <dbReference type="Proteomes" id="UP001276659"/>
    </source>
</evidence>
<gene>
    <name evidence="4" type="ORF">OEA41_008992</name>
</gene>
<evidence type="ECO:0000259" key="2">
    <source>
        <dbReference type="Pfam" id="PF22936"/>
    </source>
</evidence>
<sequence length="695" mass="79733">MDYMSGHQLIEYWVLRLVRNNGLHGVIYKQTRQSGESNSNKAYKEYLAYIYADRTPQDYERVKQALKKDLRHGRRWISTSPRPPETPPSSPALPAFEQVLTLKHVQQFFELLKTVQATQTLQPPGEAPQPVKTEETSGDKQQVAARASKLEFKTVSEIWDSKIYEYKIAESIKPSDAVADLDQYVFVVRQRIDKKTIDPTYYVYIKSEGLRDIRTVNLNEDKPAVEQNLLYNYLHELESYQGDANTGTTQDATCLKHLDLLVDFIKTTYQSTAQRLLSLLENNEITYDLLWALFTPNSMAYTTCLGTGKPRCVIYDDGEEKETNNRLKYYQMECRYLDHDGQVFGEASINLAIVKFRGKKRISTLNAFPLRYHPDEQGMKDQLVECGRKFVSMLGAHHRYCRGSAFYMEDGEPVKVSVDSRVMLSESTTYKIEKLKGAKNWPRFKYKIQAIFEIDETWEVVSGEELLPDIPPQPINQAAYTAANGSAVPAYQRKKKKDTVKDAKPGDRKDLGTPPCSCYGLYRYGNTHCYYLYKYLRLKEWEVAKGREDLLIENKQKKASSARYNGSTEESSQLTARITRSFSTKDRSKFEDYEPSNKTLTGIDSKALRVLGIGTALYPRILNGKAKYVRLSGVYYVPDMDYNLLSIVTLEDKGYYASIKDGRFDIIDSEDDEVVLSGTRVGKSYLLDLKYTYPP</sequence>
<dbReference type="PANTHER" id="PTHR46411:SF1">
    <property type="entry name" value="FAMILY ATPASE, PUTATIVE (AFU_ORTHOLOGUE AFUA_7G05752)-RELATED"/>
    <property type="match status" value="1"/>
</dbReference>
<dbReference type="Pfam" id="PF22936">
    <property type="entry name" value="Pol_BBD"/>
    <property type="match status" value="1"/>
</dbReference>
<dbReference type="PANTHER" id="PTHR46411">
    <property type="entry name" value="FAMILY ATPASE, PUTATIVE-RELATED"/>
    <property type="match status" value="1"/>
</dbReference>
<evidence type="ECO:0000256" key="1">
    <source>
        <dbReference type="SAM" id="MobiDB-lite"/>
    </source>
</evidence>
<keyword evidence="5" id="KW-1185">Reference proteome</keyword>